<dbReference type="OrthoDB" id="846426at2"/>
<proteinExistence type="predicted"/>
<keyword evidence="3" id="KW-0032">Aminotransferase</keyword>
<dbReference type="Gene3D" id="3.90.1150.10">
    <property type="entry name" value="Aspartate Aminotransferase, domain 1"/>
    <property type="match status" value="1"/>
</dbReference>
<organism evidence="3 4">
    <name type="scientific">Allomuricauda ruestringensis (strain DSM 13258 / CIP 107369 / LMG 19739 / B1)</name>
    <name type="common">Muricauda ruestringensis</name>
    <dbReference type="NCBI Taxonomy" id="886377"/>
    <lineage>
        <taxon>Bacteria</taxon>
        <taxon>Pseudomonadati</taxon>
        <taxon>Bacteroidota</taxon>
        <taxon>Flavobacteriia</taxon>
        <taxon>Flavobacteriales</taxon>
        <taxon>Flavobacteriaceae</taxon>
        <taxon>Flagellimonas</taxon>
    </lineage>
</organism>
<reference evidence="3 4" key="2">
    <citation type="journal article" date="2012" name="Stand. Genomic Sci.">
        <title>Complete genome sequence of the facultatively anaerobic, appendaged bacterium Muricauda ruestringensis type strain (B1(T)).</title>
        <authorList>
            <person name="Huntemann M."/>
            <person name="Teshima H."/>
            <person name="Lapidus A."/>
            <person name="Nolan M."/>
            <person name="Lucas S."/>
            <person name="Hammon N."/>
            <person name="Deshpande S."/>
            <person name="Cheng J.F."/>
            <person name="Tapia R."/>
            <person name="Goodwin L.A."/>
            <person name="Pitluck S."/>
            <person name="Liolios K."/>
            <person name="Pagani I."/>
            <person name="Ivanova N."/>
            <person name="Mavromatis K."/>
            <person name="Mikhailova N."/>
            <person name="Pati A."/>
            <person name="Chen A."/>
            <person name="Palaniappan K."/>
            <person name="Land M."/>
            <person name="Hauser L."/>
            <person name="Pan C."/>
            <person name="Brambilla E.M."/>
            <person name="Rohde M."/>
            <person name="Spring S."/>
            <person name="Goker M."/>
            <person name="Detter J.C."/>
            <person name="Bristow J."/>
            <person name="Eisen J.A."/>
            <person name="Markowitz V."/>
            <person name="Hugenholtz P."/>
            <person name="Kyrpides N.C."/>
            <person name="Klenk H.P."/>
            <person name="Woyke T."/>
        </authorList>
    </citation>
    <scope>NUCLEOTIDE SEQUENCE [LARGE SCALE GENOMIC DNA]</scope>
    <source>
        <strain evidence="4">DSM 13258 / LMG 19739 / B1</strain>
    </source>
</reference>
<evidence type="ECO:0000313" key="4">
    <source>
        <dbReference type="Proteomes" id="UP000008908"/>
    </source>
</evidence>
<dbReference type="STRING" id="886377.Murru_0154"/>
<dbReference type="RefSeq" id="WP_014031494.1">
    <property type="nucleotide sequence ID" value="NC_015945.1"/>
</dbReference>
<dbReference type="InterPro" id="IPR050087">
    <property type="entry name" value="AON_synthase_class-II"/>
</dbReference>
<dbReference type="PANTHER" id="PTHR13693">
    <property type="entry name" value="CLASS II AMINOTRANSFERASE/8-AMINO-7-OXONONANOATE SYNTHASE"/>
    <property type="match status" value="1"/>
</dbReference>
<dbReference type="eggNOG" id="COG0156">
    <property type="taxonomic scope" value="Bacteria"/>
</dbReference>
<comment type="cofactor">
    <cofactor evidence="1">
        <name>pyridoxal 5'-phosphate</name>
        <dbReference type="ChEBI" id="CHEBI:597326"/>
    </cofactor>
</comment>
<sequence>MGHSINHIPDRQVLVDGKPHLYFGGTAYLGLQNHPPFKDLFVQNVSKYGMHYGASRKSNVVLDIYNKTENYLANWAGSESCLTMSSGYLVAQLVVQTLIEKGHTVIAAPHAHAALCTKEVIETKGWEELEQLVSKEIAKNQLMPVVLFDTIDFSGEQFPSFNSLRKLSLDKVILIGDDSHGIGIVGENGNGCFNMLKALNPAKLMVCCSLGKALGIQAGAVFGAKEDIQMLESTPFYGGASPASPAFMATLLEAREIYSERLEKLRDNYRYFKSMLKRPSFFSHMEGHPTFEFQNAKVASSLNKGGFVFTNFNYPDANGPIVSRLVLSAYHKKEDVVNLTHSINTQQINQDFS</sequence>
<dbReference type="Proteomes" id="UP000008908">
    <property type="component" value="Chromosome"/>
</dbReference>
<protein>
    <submittedName>
        <fullName evidence="3">Aminotransferase class I and II</fullName>
    </submittedName>
</protein>
<dbReference type="InterPro" id="IPR015422">
    <property type="entry name" value="PyrdxlP-dep_Trfase_small"/>
</dbReference>
<dbReference type="AlphaFoldDB" id="G2PSF1"/>
<keyword evidence="4" id="KW-1185">Reference proteome</keyword>
<dbReference type="SUPFAM" id="SSF53383">
    <property type="entry name" value="PLP-dependent transferases"/>
    <property type="match status" value="1"/>
</dbReference>
<dbReference type="HOGENOM" id="CLU_015846_11_2_10"/>
<name>G2PSF1_ALLRU</name>
<accession>G2PSF1</accession>
<dbReference type="Gene3D" id="3.40.640.10">
    <property type="entry name" value="Type I PLP-dependent aspartate aminotransferase-like (Major domain)"/>
    <property type="match status" value="1"/>
</dbReference>
<dbReference type="InterPro" id="IPR015421">
    <property type="entry name" value="PyrdxlP-dep_Trfase_major"/>
</dbReference>
<evidence type="ECO:0000313" key="3">
    <source>
        <dbReference type="EMBL" id="AEM69210.1"/>
    </source>
</evidence>
<dbReference type="KEGG" id="mrs:Murru_0154"/>
<dbReference type="EMBL" id="CP002999">
    <property type="protein sequence ID" value="AEM69210.1"/>
    <property type="molecule type" value="Genomic_DNA"/>
</dbReference>
<dbReference type="InterPro" id="IPR015424">
    <property type="entry name" value="PyrdxlP-dep_Trfase"/>
</dbReference>
<dbReference type="GO" id="GO:0008483">
    <property type="term" value="F:transaminase activity"/>
    <property type="evidence" value="ECO:0007669"/>
    <property type="project" value="UniProtKB-KW"/>
</dbReference>
<gene>
    <name evidence="3" type="ordered locus">Murru_0154</name>
</gene>
<keyword evidence="2" id="KW-0808">Transferase</keyword>
<reference evidence="4" key="1">
    <citation type="submission" date="2011-08" db="EMBL/GenBank/DDBJ databases">
        <title>The complete genome of Muricauda ruestringensis DSM 13258.</title>
        <authorList>
            <person name="Lucas S."/>
            <person name="Han J."/>
            <person name="Lapidus A."/>
            <person name="Bruce D."/>
            <person name="Goodwin L."/>
            <person name="Pitluck S."/>
            <person name="Peters L."/>
            <person name="Kyrpides N."/>
            <person name="Mavromatis K."/>
            <person name="Ivanova N."/>
            <person name="Ovchinnikova G."/>
            <person name="Teshima H."/>
            <person name="Detter J.C."/>
            <person name="Tapia R."/>
            <person name="Han C."/>
            <person name="Land M."/>
            <person name="Hauser L."/>
            <person name="Markowitz V."/>
            <person name="Cheng J.-F."/>
            <person name="Hugenholtz P."/>
            <person name="Woyke T."/>
            <person name="Wu D."/>
            <person name="Spring S."/>
            <person name="Schroeder M."/>
            <person name="Brambilla E."/>
            <person name="Klenk H.-P."/>
            <person name="Eisen J.A."/>
        </authorList>
    </citation>
    <scope>NUCLEOTIDE SEQUENCE [LARGE SCALE GENOMIC DNA]</scope>
    <source>
        <strain evidence="4">DSM 13258 / LMG 19739 / B1</strain>
    </source>
</reference>
<evidence type="ECO:0000256" key="1">
    <source>
        <dbReference type="ARBA" id="ARBA00001933"/>
    </source>
</evidence>
<evidence type="ECO:0000256" key="2">
    <source>
        <dbReference type="ARBA" id="ARBA00022679"/>
    </source>
</evidence>